<reference evidence="1" key="1">
    <citation type="journal article" date="2021" name="New Phytol.">
        <title>Evolutionary innovations through gain and loss of genes in the ectomycorrhizal Boletales.</title>
        <authorList>
            <person name="Wu G."/>
            <person name="Miyauchi S."/>
            <person name="Morin E."/>
            <person name="Kuo A."/>
            <person name="Drula E."/>
            <person name="Varga T."/>
            <person name="Kohler A."/>
            <person name="Feng B."/>
            <person name="Cao Y."/>
            <person name="Lipzen A."/>
            <person name="Daum C."/>
            <person name="Hundley H."/>
            <person name="Pangilinan J."/>
            <person name="Johnson J."/>
            <person name="Barry K."/>
            <person name="LaButti K."/>
            <person name="Ng V."/>
            <person name="Ahrendt S."/>
            <person name="Min B."/>
            <person name="Choi I.G."/>
            <person name="Park H."/>
            <person name="Plett J.M."/>
            <person name="Magnuson J."/>
            <person name="Spatafora J.W."/>
            <person name="Nagy L.G."/>
            <person name="Henrissat B."/>
            <person name="Grigoriev I.V."/>
            <person name="Yang Z.L."/>
            <person name="Xu J."/>
            <person name="Martin F.M."/>
        </authorList>
    </citation>
    <scope>NUCLEOTIDE SEQUENCE</scope>
    <source>
        <strain evidence="1">ATCC 28755</strain>
    </source>
</reference>
<proteinExistence type="predicted"/>
<evidence type="ECO:0000313" key="1">
    <source>
        <dbReference type="EMBL" id="KAH7904159.1"/>
    </source>
</evidence>
<keyword evidence="2" id="KW-1185">Reference proteome</keyword>
<accession>A0ACB7ZU09</accession>
<dbReference type="Proteomes" id="UP000790377">
    <property type="component" value="Unassembled WGS sequence"/>
</dbReference>
<sequence length="102" mass="11549">MAKVARLRNEVLARQQELCLSGHEKPPNFKTRLIVSQYRAQLQQFREQKGSLKSEALVVALCTPEPGDRPAKFEVPAHCTRFIQHQSKHPGKAEKQRCVSSA</sequence>
<dbReference type="EMBL" id="MU268586">
    <property type="protein sequence ID" value="KAH7904159.1"/>
    <property type="molecule type" value="Genomic_DNA"/>
</dbReference>
<name>A0ACB7ZU09_9AGAM</name>
<evidence type="ECO:0000313" key="2">
    <source>
        <dbReference type="Proteomes" id="UP000790377"/>
    </source>
</evidence>
<gene>
    <name evidence="1" type="ORF">BJ138DRAFT_1107067</name>
</gene>
<protein>
    <submittedName>
        <fullName evidence="1">Uncharacterized protein</fullName>
    </submittedName>
</protein>
<organism evidence="1 2">
    <name type="scientific">Hygrophoropsis aurantiaca</name>
    <dbReference type="NCBI Taxonomy" id="72124"/>
    <lineage>
        <taxon>Eukaryota</taxon>
        <taxon>Fungi</taxon>
        <taxon>Dikarya</taxon>
        <taxon>Basidiomycota</taxon>
        <taxon>Agaricomycotina</taxon>
        <taxon>Agaricomycetes</taxon>
        <taxon>Agaricomycetidae</taxon>
        <taxon>Boletales</taxon>
        <taxon>Coniophorineae</taxon>
        <taxon>Hygrophoropsidaceae</taxon>
        <taxon>Hygrophoropsis</taxon>
    </lineage>
</organism>
<comment type="caution">
    <text evidence="1">The sequence shown here is derived from an EMBL/GenBank/DDBJ whole genome shotgun (WGS) entry which is preliminary data.</text>
</comment>